<organism evidence="1 2">
    <name type="scientific">Candidatus Opimibacter skivensis</name>
    <dbReference type="NCBI Taxonomy" id="2982028"/>
    <lineage>
        <taxon>Bacteria</taxon>
        <taxon>Pseudomonadati</taxon>
        <taxon>Bacteroidota</taxon>
        <taxon>Saprospiria</taxon>
        <taxon>Saprospirales</taxon>
        <taxon>Saprospiraceae</taxon>
        <taxon>Candidatus Opimibacter</taxon>
    </lineage>
</organism>
<sequence>MFRNYLSCLLIVLLTGTLFSQATIKGIIKDDATKEPVAGVVVRTSLPDNTVTDSEGKFTVKHAKGMDILLFLEWNGHTTEFSGTTTTPDATDLGEILFNTTVKTEKDKELPTITLDESDDNGSINISGLLQSGDDLFGSLTNYTFSPSRFNRRGLETEYSDGYLNNLPINDLESGGVYWSNWGGLNDVMKQDEERIGAEQSDWGFGGVASTFNTNLRAAAQWRQKRISYAITNRNYRNRIMATWSSGLLSSGWAFSFSGSRRWSHEGYVPGTFYDGWSYFASVGKKLNDRHSINLVALGAPYKRGGSSTAIQEMYDLADDHYYNSYWGYQQGKKRSSRVYSGHQPLFILTHDWTLNEKMSVTTSLGYQFGQNSSDALDWLNGSDPRPDYYRKLPSYIDDPTLKEQVRSLLTSDRDLLQVQWDELYAINLNNHATIENVDGIAGNNQTGLLSEYILEERHGDIDKKSGNIVLQYQPSEKSQLLVGVNVVMQNTHNYKSVGDLLGGEFYIDWDKFAALDFPGDDNIKQNDLRHPNRIVREGDKFGYDYFSKIRQQTAWLAYKLETRKWEIGLGGSVKNHIYWRDGLTQNGKFPDNSFGASAKNKFILPGGKGLLRYKFDGRNYLTISGMITQMAPSFRNAYVSPRTRDNVVAGLEKQDVQSAEIRYDLKAPYVKFSLAGFYITTKHGIESTSFYNDDARTFVNFSLTNIDKKNTGIEGAFDYVILPGQGLSIHGAASVGQYIYTSRPKATVTQDNDGSLLLQNITVYAKNLYVSGTPQTAYTGGITYKSKHFWTLYVDVNRYENSWVDFNPIRRTSQAVDLVPPESPQWTEILKQEKLDPAWTVDLSFYKSWLVNWPHDRTSFALNISVSNLLNNTDYINNGFEQLRYDFAEKNPNTFPTKYSYMQGLNFFVQGSMKF</sequence>
<name>A0A9D7SSR9_9BACT</name>
<comment type="caution">
    <text evidence="1">The sequence shown here is derived from an EMBL/GenBank/DDBJ whole genome shotgun (WGS) entry which is preliminary data.</text>
</comment>
<evidence type="ECO:0008006" key="3">
    <source>
        <dbReference type="Google" id="ProtNLM"/>
    </source>
</evidence>
<evidence type="ECO:0000313" key="2">
    <source>
        <dbReference type="Proteomes" id="UP000808337"/>
    </source>
</evidence>
<reference evidence="1 2" key="1">
    <citation type="submission" date="2020-10" db="EMBL/GenBank/DDBJ databases">
        <title>Connecting structure to function with the recovery of over 1000 high-quality activated sludge metagenome-assembled genomes encoding full-length rRNA genes using long-read sequencing.</title>
        <authorList>
            <person name="Singleton C.M."/>
            <person name="Petriglieri F."/>
            <person name="Kristensen J.M."/>
            <person name="Kirkegaard R.H."/>
            <person name="Michaelsen T.Y."/>
            <person name="Andersen M.H."/>
            <person name="Karst S.M."/>
            <person name="Dueholm M.S."/>
            <person name="Nielsen P.H."/>
            <person name="Albertsen M."/>
        </authorList>
    </citation>
    <scope>NUCLEOTIDE SEQUENCE [LARGE SCALE GENOMIC DNA]</scope>
    <source>
        <strain evidence="1">Ribe_18-Q3-R11-54_MAXAC.273</strain>
    </source>
</reference>
<accession>A0A9D7SSR9</accession>
<gene>
    <name evidence="1" type="ORF">IPP15_02675</name>
</gene>
<proteinExistence type="predicted"/>
<dbReference type="InterPro" id="IPR008969">
    <property type="entry name" value="CarboxyPept-like_regulatory"/>
</dbReference>
<protein>
    <recommendedName>
        <fullName evidence="3">TonB-dependent receptor</fullName>
    </recommendedName>
</protein>
<evidence type="ECO:0000313" key="1">
    <source>
        <dbReference type="EMBL" id="MBK9981323.1"/>
    </source>
</evidence>
<dbReference type="AlphaFoldDB" id="A0A9D7SSR9"/>
<dbReference type="SUPFAM" id="SSF49464">
    <property type="entry name" value="Carboxypeptidase regulatory domain-like"/>
    <property type="match status" value="1"/>
</dbReference>
<dbReference type="EMBL" id="JADKGY010000001">
    <property type="protein sequence ID" value="MBK9981323.1"/>
    <property type="molecule type" value="Genomic_DNA"/>
</dbReference>
<dbReference type="Proteomes" id="UP000808337">
    <property type="component" value="Unassembled WGS sequence"/>
</dbReference>
<dbReference type="SUPFAM" id="SSF56935">
    <property type="entry name" value="Porins"/>
    <property type="match status" value="1"/>
</dbReference>